<evidence type="ECO:0000256" key="1">
    <source>
        <dbReference type="ARBA" id="ARBA00005695"/>
    </source>
</evidence>
<feature type="domain" description="Solute-binding protein family 5" evidence="4">
    <location>
        <begin position="103"/>
        <end position="469"/>
    </location>
</feature>
<dbReference type="InterPro" id="IPR039424">
    <property type="entry name" value="SBP_5"/>
</dbReference>
<evidence type="ECO:0000256" key="3">
    <source>
        <dbReference type="ARBA" id="ARBA00022729"/>
    </source>
</evidence>
<dbReference type="InterPro" id="IPR006311">
    <property type="entry name" value="TAT_signal"/>
</dbReference>
<dbReference type="GO" id="GO:1904680">
    <property type="term" value="F:peptide transmembrane transporter activity"/>
    <property type="evidence" value="ECO:0007669"/>
    <property type="project" value="TreeGrafter"/>
</dbReference>
<dbReference type="GO" id="GO:0043190">
    <property type="term" value="C:ATP-binding cassette (ABC) transporter complex"/>
    <property type="evidence" value="ECO:0007669"/>
    <property type="project" value="InterPro"/>
</dbReference>
<dbReference type="PROSITE" id="PS51257">
    <property type="entry name" value="PROKAR_LIPOPROTEIN"/>
    <property type="match status" value="1"/>
</dbReference>
<dbReference type="SUPFAM" id="SSF53850">
    <property type="entry name" value="Periplasmic binding protein-like II"/>
    <property type="match status" value="1"/>
</dbReference>
<sequence>MKGANRRSIDRRTLLKLTGAAGAATGIGTLAGCLDDGNGTGNGDDDGNGDVNGDVDELTITLSQFPDTIDPLDHITGDYFDVYDHIYEPLFDFEPGEGIFGRVVEDWEIQEGEGTTELSLRDGVVFHNGDDLTAEDVAWTINRTVDPEMGVPSPIGTFGLGSIEGAEAVDDTTLEVHYGAAPGLAEFEFGNYARALNMEWAIDNHDAENEAISGADPEDFNGTGPYEVVDFTSGEEIVLERFDDYWGDEPPFETVRFNADGESSGRVASLETEETDLTINILPEDVTTVQNADGVEVRQVTSFRNIFCPMKNTVEPFDSQEFRQAMNYAVDNEEIVNTILSGFGEPRGQPVAPGINGFNDSIEPYEQDIGTAESLVEESGYGGVEIELVAPSGRYLNDADVGETVADQINQLDNVDCEANIVDFGVVSDANQAGVEPDEYGDTWEIPFYLIGWGTITGDTDYGVQGFFTIPDNPNRTFHDEELSDAILESQQIEDPDERRVQLEEVNQLAHEKAPFVFLHTQESIYGVRDDIQWDPREDETVYIWEMER</sequence>
<comment type="similarity">
    <text evidence="1">Belongs to the bacterial solute-binding protein 5 family.</text>
</comment>
<name>A0A5D5AHJ4_9EURY</name>
<protein>
    <submittedName>
        <fullName evidence="5">Peptide ABC transporter substrate-binding protein</fullName>
    </submittedName>
</protein>
<dbReference type="Proteomes" id="UP000324104">
    <property type="component" value="Unassembled WGS sequence"/>
</dbReference>
<dbReference type="GO" id="GO:0015833">
    <property type="term" value="P:peptide transport"/>
    <property type="evidence" value="ECO:0007669"/>
    <property type="project" value="TreeGrafter"/>
</dbReference>
<keyword evidence="3" id="KW-0732">Signal</keyword>
<accession>A0A5D5AHJ4</accession>
<dbReference type="PROSITE" id="PS51318">
    <property type="entry name" value="TAT"/>
    <property type="match status" value="1"/>
</dbReference>
<comment type="caution">
    <text evidence="5">The sequence shown here is derived from an EMBL/GenBank/DDBJ whole genome shotgun (WGS) entry which is preliminary data.</text>
</comment>
<dbReference type="PANTHER" id="PTHR30290:SF9">
    <property type="entry name" value="OLIGOPEPTIDE-BINDING PROTEIN APPA"/>
    <property type="match status" value="1"/>
</dbReference>
<dbReference type="GO" id="GO:0042597">
    <property type="term" value="C:periplasmic space"/>
    <property type="evidence" value="ECO:0007669"/>
    <property type="project" value="UniProtKB-ARBA"/>
</dbReference>
<keyword evidence="6" id="KW-1185">Reference proteome</keyword>
<gene>
    <name evidence="5" type="ORF">FYC77_14045</name>
</gene>
<evidence type="ECO:0000313" key="5">
    <source>
        <dbReference type="EMBL" id="TYT61328.1"/>
    </source>
</evidence>
<dbReference type="RefSeq" id="WP_149082125.1">
    <property type="nucleotide sequence ID" value="NZ_VTAW01000019.1"/>
</dbReference>
<dbReference type="Gene3D" id="3.40.190.10">
    <property type="entry name" value="Periplasmic binding protein-like II"/>
    <property type="match status" value="1"/>
</dbReference>
<dbReference type="EMBL" id="VTAW01000019">
    <property type="protein sequence ID" value="TYT61328.1"/>
    <property type="molecule type" value="Genomic_DNA"/>
</dbReference>
<dbReference type="AlphaFoldDB" id="A0A5D5AHJ4"/>
<dbReference type="InterPro" id="IPR030678">
    <property type="entry name" value="Peptide/Ni-bd"/>
</dbReference>
<dbReference type="Pfam" id="PF00496">
    <property type="entry name" value="SBP_bac_5"/>
    <property type="match status" value="1"/>
</dbReference>
<reference evidence="5 6" key="1">
    <citation type="submission" date="2019-08" db="EMBL/GenBank/DDBJ databases">
        <title>Archaea genome.</title>
        <authorList>
            <person name="Kajale S."/>
            <person name="Shouche Y."/>
            <person name="Deshpande N."/>
            <person name="Sharma A."/>
        </authorList>
    </citation>
    <scope>NUCLEOTIDE SEQUENCE [LARGE SCALE GENOMIC DNA]</scope>
    <source>
        <strain evidence="5 6">ESP3B_9</strain>
    </source>
</reference>
<keyword evidence="2" id="KW-0813">Transport</keyword>
<evidence type="ECO:0000313" key="6">
    <source>
        <dbReference type="Proteomes" id="UP000324104"/>
    </source>
</evidence>
<dbReference type="InterPro" id="IPR000914">
    <property type="entry name" value="SBP_5_dom"/>
</dbReference>
<evidence type="ECO:0000259" key="4">
    <source>
        <dbReference type="Pfam" id="PF00496"/>
    </source>
</evidence>
<dbReference type="PANTHER" id="PTHR30290">
    <property type="entry name" value="PERIPLASMIC BINDING COMPONENT OF ABC TRANSPORTER"/>
    <property type="match status" value="1"/>
</dbReference>
<organism evidence="5 6">
    <name type="scientific">Natrialba swarupiae</name>
    <dbReference type="NCBI Taxonomy" id="2448032"/>
    <lineage>
        <taxon>Archaea</taxon>
        <taxon>Methanobacteriati</taxon>
        <taxon>Methanobacteriota</taxon>
        <taxon>Stenosarchaea group</taxon>
        <taxon>Halobacteria</taxon>
        <taxon>Halobacteriales</taxon>
        <taxon>Natrialbaceae</taxon>
        <taxon>Natrialba</taxon>
    </lineage>
</organism>
<dbReference type="Gene3D" id="3.10.105.10">
    <property type="entry name" value="Dipeptide-binding Protein, Domain 3"/>
    <property type="match status" value="1"/>
</dbReference>
<dbReference type="PIRSF" id="PIRSF002741">
    <property type="entry name" value="MppA"/>
    <property type="match status" value="1"/>
</dbReference>
<evidence type="ECO:0000256" key="2">
    <source>
        <dbReference type="ARBA" id="ARBA00022448"/>
    </source>
</evidence>
<dbReference type="Gene3D" id="3.90.76.10">
    <property type="entry name" value="Dipeptide-binding Protein, Domain 1"/>
    <property type="match status" value="1"/>
</dbReference>
<proteinExistence type="inferred from homology"/>